<reference evidence="1" key="1">
    <citation type="journal article" date="2017" name="Nature">
        <title>The sunflower genome provides insights into oil metabolism, flowering and Asterid evolution.</title>
        <authorList>
            <person name="Badouin H."/>
            <person name="Gouzy J."/>
            <person name="Grassa C.J."/>
            <person name="Murat F."/>
            <person name="Staton S.E."/>
            <person name="Cottret L."/>
            <person name="Lelandais-Briere C."/>
            <person name="Owens G.L."/>
            <person name="Carrere S."/>
            <person name="Mayjonade B."/>
            <person name="Legrand L."/>
            <person name="Gill N."/>
            <person name="Kane N.C."/>
            <person name="Bowers J.E."/>
            <person name="Hubner S."/>
            <person name="Bellec A."/>
            <person name="Berard A."/>
            <person name="Berges H."/>
            <person name="Blanchet N."/>
            <person name="Boniface M.C."/>
            <person name="Brunel D."/>
            <person name="Catrice O."/>
            <person name="Chaidir N."/>
            <person name="Claudel C."/>
            <person name="Donnadieu C."/>
            <person name="Faraut T."/>
            <person name="Fievet G."/>
            <person name="Helmstetter N."/>
            <person name="King M."/>
            <person name="Knapp S.J."/>
            <person name="Lai Z."/>
            <person name="Le Paslier M.C."/>
            <person name="Lippi Y."/>
            <person name="Lorenzon L."/>
            <person name="Mandel J.R."/>
            <person name="Marage G."/>
            <person name="Marchand G."/>
            <person name="Marquand E."/>
            <person name="Bret-Mestries E."/>
            <person name="Morien E."/>
            <person name="Nambeesan S."/>
            <person name="Nguyen T."/>
            <person name="Pegot-Espagnet P."/>
            <person name="Pouilly N."/>
            <person name="Raftis F."/>
            <person name="Sallet E."/>
            <person name="Schiex T."/>
            <person name="Thomas J."/>
            <person name="Vandecasteele C."/>
            <person name="Vares D."/>
            <person name="Vear F."/>
            <person name="Vautrin S."/>
            <person name="Crespi M."/>
            <person name="Mangin B."/>
            <person name="Burke J.M."/>
            <person name="Salse J."/>
            <person name="Munos S."/>
            <person name="Vincourt P."/>
            <person name="Rieseberg L.H."/>
            <person name="Langlade N.B."/>
        </authorList>
    </citation>
    <scope>NUCLEOTIDE SEQUENCE</scope>
    <source>
        <tissue evidence="1">Leaves</tissue>
    </source>
</reference>
<dbReference type="AlphaFoldDB" id="A0A9K3P0N5"/>
<organism evidence="1 2">
    <name type="scientific">Helianthus annuus</name>
    <name type="common">Common sunflower</name>
    <dbReference type="NCBI Taxonomy" id="4232"/>
    <lineage>
        <taxon>Eukaryota</taxon>
        <taxon>Viridiplantae</taxon>
        <taxon>Streptophyta</taxon>
        <taxon>Embryophyta</taxon>
        <taxon>Tracheophyta</taxon>
        <taxon>Spermatophyta</taxon>
        <taxon>Magnoliopsida</taxon>
        <taxon>eudicotyledons</taxon>
        <taxon>Gunneridae</taxon>
        <taxon>Pentapetalae</taxon>
        <taxon>asterids</taxon>
        <taxon>campanulids</taxon>
        <taxon>Asterales</taxon>
        <taxon>Asteraceae</taxon>
        <taxon>Asteroideae</taxon>
        <taxon>Heliantheae alliance</taxon>
        <taxon>Heliantheae</taxon>
        <taxon>Helianthus</taxon>
    </lineage>
</organism>
<name>A0A9K3P0N5_HELAN</name>
<gene>
    <name evidence="1" type="ORF">HanXRQr2_Chr01g0000981</name>
</gene>
<accession>A0A9K3P0N5</accession>
<dbReference type="Gramene" id="mRNA:HanXRQr2_Chr01g0000981">
    <property type="protein sequence ID" value="CDS:HanXRQr2_Chr01g0000981.1"/>
    <property type="gene ID" value="HanXRQr2_Chr01g0000981"/>
</dbReference>
<dbReference type="PANTHER" id="PTHR48462">
    <property type="entry name" value="PROTEIN, PUTATIVE-RELATED"/>
    <property type="match status" value="1"/>
</dbReference>
<comment type="caution">
    <text evidence="1">The sequence shown here is derived from an EMBL/GenBank/DDBJ whole genome shotgun (WGS) entry which is preliminary data.</text>
</comment>
<proteinExistence type="predicted"/>
<reference evidence="1" key="2">
    <citation type="submission" date="2020-06" db="EMBL/GenBank/DDBJ databases">
        <title>Helianthus annuus Genome sequencing and assembly Release 2.</title>
        <authorList>
            <person name="Gouzy J."/>
            <person name="Langlade N."/>
            <person name="Munos S."/>
        </authorList>
    </citation>
    <scope>NUCLEOTIDE SEQUENCE</scope>
    <source>
        <tissue evidence="1">Leaves</tissue>
    </source>
</reference>
<evidence type="ECO:0000313" key="2">
    <source>
        <dbReference type="Proteomes" id="UP000215914"/>
    </source>
</evidence>
<dbReference type="Proteomes" id="UP000215914">
    <property type="component" value="Unassembled WGS sequence"/>
</dbReference>
<dbReference type="EMBL" id="MNCJ02000316">
    <property type="protein sequence ID" value="KAF5820327.1"/>
    <property type="molecule type" value="Genomic_DNA"/>
</dbReference>
<protein>
    <submittedName>
        <fullName evidence="1">Uncharacterized protein</fullName>
    </submittedName>
</protein>
<dbReference type="PANTHER" id="PTHR48462:SF1">
    <property type="entry name" value="PROTEIN, PUTATIVE-RELATED"/>
    <property type="match status" value="1"/>
</dbReference>
<keyword evidence="2" id="KW-1185">Reference proteome</keyword>
<sequence length="104" mass="11520">MRLGGLGLLSARDMVAYAFVASRSQSWKLQDHILRKSGVANTDPDYASALERLHESLPDFDLDGFSNKDTAPKKPQKNLANALCYRIAQSLGKIFIFPPSESNH</sequence>
<evidence type="ECO:0000313" key="1">
    <source>
        <dbReference type="EMBL" id="KAF5820327.1"/>
    </source>
</evidence>